<organism evidence="5 6">
    <name type="scientific">Canna indica</name>
    <name type="common">Indian-shot</name>
    <dbReference type="NCBI Taxonomy" id="4628"/>
    <lineage>
        <taxon>Eukaryota</taxon>
        <taxon>Viridiplantae</taxon>
        <taxon>Streptophyta</taxon>
        <taxon>Embryophyta</taxon>
        <taxon>Tracheophyta</taxon>
        <taxon>Spermatophyta</taxon>
        <taxon>Magnoliopsida</taxon>
        <taxon>Liliopsida</taxon>
        <taxon>Zingiberales</taxon>
        <taxon>Cannaceae</taxon>
        <taxon>Canna</taxon>
    </lineage>
</organism>
<dbReference type="PANTHER" id="PTHR47957:SF3">
    <property type="entry name" value="ATP-DEPENDENT HELICASE HRQ1"/>
    <property type="match status" value="1"/>
</dbReference>
<evidence type="ECO:0000313" key="6">
    <source>
        <dbReference type="Proteomes" id="UP001327560"/>
    </source>
</evidence>
<dbReference type="InterPro" id="IPR011545">
    <property type="entry name" value="DEAD/DEAH_box_helicase_dom"/>
</dbReference>
<dbReference type="PROSITE" id="PS51192">
    <property type="entry name" value="HELICASE_ATP_BIND_1"/>
    <property type="match status" value="1"/>
</dbReference>
<dbReference type="InterPro" id="IPR055227">
    <property type="entry name" value="HRQ1_WHD"/>
</dbReference>
<dbReference type="SMART" id="SM00490">
    <property type="entry name" value="HELICc"/>
    <property type="match status" value="1"/>
</dbReference>
<dbReference type="Proteomes" id="UP001327560">
    <property type="component" value="Chromosome 4"/>
</dbReference>
<keyword evidence="1" id="KW-0547">Nucleotide-binding</keyword>
<keyword evidence="2" id="KW-0067">ATP-binding</keyword>
<dbReference type="SUPFAM" id="SSF52540">
    <property type="entry name" value="P-loop containing nucleoside triphosphate hydrolases"/>
    <property type="match status" value="1"/>
</dbReference>
<evidence type="ECO:0000259" key="3">
    <source>
        <dbReference type="PROSITE" id="PS51192"/>
    </source>
</evidence>
<feature type="domain" description="Helicase ATP-binding" evidence="3">
    <location>
        <begin position="1"/>
        <end position="123"/>
    </location>
</feature>
<dbReference type="Pfam" id="PF00271">
    <property type="entry name" value="Helicase_C"/>
    <property type="match status" value="1"/>
</dbReference>
<dbReference type="GO" id="GO:0043138">
    <property type="term" value="F:3'-5' DNA helicase activity"/>
    <property type="evidence" value="ECO:0007669"/>
    <property type="project" value="TreeGrafter"/>
</dbReference>
<dbReference type="GO" id="GO:0006289">
    <property type="term" value="P:nucleotide-excision repair"/>
    <property type="evidence" value="ECO:0007669"/>
    <property type="project" value="TreeGrafter"/>
</dbReference>
<dbReference type="InterPro" id="IPR014001">
    <property type="entry name" value="Helicase_ATP-bd"/>
</dbReference>
<evidence type="ECO:0000256" key="1">
    <source>
        <dbReference type="ARBA" id="ARBA00022741"/>
    </source>
</evidence>
<dbReference type="AlphaFoldDB" id="A0AAQ3K8K6"/>
<dbReference type="GO" id="GO:0005634">
    <property type="term" value="C:nucleus"/>
    <property type="evidence" value="ECO:0007669"/>
    <property type="project" value="TreeGrafter"/>
</dbReference>
<dbReference type="Pfam" id="PF09369">
    <property type="entry name" value="MZB"/>
    <property type="match status" value="1"/>
</dbReference>
<dbReference type="EMBL" id="CP136893">
    <property type="protein sequence ID" value="WOL03035.1"/>
    <property type="molecule type" value="Genomic_DNA"/>
</dbReference>
<gene>
    <name evidence="5" type="ORF">Cni_G11755</name>
</gene>
<dbReference type="InterPro" id="IPR018973">
    <property type="entry name" value="MZB"/>
</dbReference>
<dbReference type="Gene3D" id="3.40.50.300">
    <property type="entry name" value="P-loop containing nucleotide triphosphate hydrolases"/>
    <property type="match status" value="2"/>
</dbReference>
<protein>
    <submittedName>
        <fullName evidence="5">Uncharacterized protein</fullName>
    </submittedName>
</protein>
<evidence type="ECO:0000313" key="5">
    <source>
        <dbReference type="EMBL" id="WOL03035.1"/>
    </source>
</evidence>
<dbReference type="GO" id="GO:0036297">
    <property type="term" value="P:interstrand cross-link repair"/>
    <property type="evidence" value="ECO:0007669"/>
    <property type="project" value="TreeGrafter"/>
</dbReference>
<dbReference type="InterPro" id="IPR027417">
    <property type="entry name" value="P-loop_NTPase"/>
</dbReference>
<reference evidence="5 6" key="1">
    <citation type="submission" date="2023-10" db="EMBL/GenBank/DDBJ databases">
        <title>Chromosome-scale genome assembly provides insights into flower coloration mechanisms of Canna indica.</title>
        <authorList>
            <person name="Li C."/>
        </authorList>
    </citation>
    <scope>NUCLEOTIDE SEQUENCE [LARGE SCALE GENOMIC DNA]</scope>
    <source>
        <tissue evidence="5">Flower</tissue>
    </source>
</reference>
<name>A0AAQ3K8K6_9LILI</name>
<dbReference type="Pfam" id="PF22982">
    <property type="entry name" value="WHD_HRQ1"/>
    <property type="match status" value="1"/>
</dbReference>
<proteinExistence type="predicted"/>
<sequence>MIDGMNIDLDVSVYDGDTSQEHRRLIRSNARLLITNPDMLHMSILPFHRQFERFLSNLRYIVIDETHAYKGAFGCHTALILRRLQRICSHVYGSNPSFIFCTATSANPCEHAMELGNLQALELVQNDGSPCGPKYFILWNPPLYSRQEAFNNKKHKNPVQFDIESRRSSPILELSYLLAEMVQHGLRCIAFCKTRKLSELVLCYTREVLQGTAKDLVSSICVYRAGYSPQERRRIEADIFEGRIRGVAATNALELGIDIGHIDATLHLGFPGSVASLWQQAGRSGRRARPSLAVYVAFNGPLDQYFMKFPQKLFGRPIEHCQVDAQNHKVLEQHIACAALELPLCLEYDEKYFGPGLNCAIIALKKTGYLGDAYGVSSPKLWNYIRPDERPSHAVSIRAVETNKYKVVVKLSSEVLEEIEESKAFFQVYEGAVYMHQGNTYLVNDLDLSVRVAFCQKADLKYYTKTRDYTDIHVVGGELAYQPVKASAYVKTTAQMNACRVTTKWFGFYRIWKASNRIFDKVELTLPAFSYESQAVWICVPQSVKTVLEAEKLPFRPGLHAASHALLNVVPLYIMCNGFDLATECVNPHEKRAFAERILLYDRHPGGIGITAQVQLLFRELLTAALELISSCSCLSSSGCPNCIQALSCGEYNEVLNKDAAVLILKSVIEAETLYFEGRVAEKILLETSVQISSVFHNTCTTDSDTLHPTAI</sequence>
<dbReference type="InterPro" id="IPR001650">
    <property type="entry name" value="Helicase_C-like"/>
</dbReference>
<dbReference type="GO" id="GO:0003676">
    <property type="term" value="F:nucleic acid binding"/>
    <property type="evidence" value="ECO:0007669"/>
    <property type="project" value="InterPro"/>
</dbReference>
<keyword evidence="6" id="KW-1185">Reference proteome</keyword>
<dbReference type="PANTHER" id="PTHR47957">
    <property type="entry name" value="ATP-DEPENDENT HELICASE HRQ1"/>
    <property type="match status" value="1"/>
</dbReference>
<dbReference type="PROSITE" id="PS51194">
    <property type="entry name" value="HELICASE_CTER"/>
    <property type="match status" value="1"/>
</dbReference>
<accession>A0AAQ3K8K6</accession>
<dbReference type="Pfam" id="PF00270">
    <property type="entry name" value="DEAD"/>
    <property type="match status" value="1"/>
</dbReference>
<evidence type="ECO:0000256" key="2">
    <source>
        <dbReference type="ARBA" id="ARBA00022840"/>
    </source>
</evidence>
<dbReference type="GO" id="GO:0005524">
    <property type="term" value="F:ATP binding"/>
    <property type="evidence" value="ECO:0007669"/>
    <property type="project" value="UniProtKB-KW"/>
</dbReference>
<evidence type="ECO:0000259" key="4">
    <source>
        <dbReference type="PROSITE" id="PS51194"/>
    </source>
</evidence>
<dbReference type="CDD" id="cd18797">
    <property type="entry name" value="SF2_C_Hrq"/>
    <property type="match status" value="1"/>
</dbReference>
<feature type="domain" description="Helicase C-terminal" evidence="4">
    <location>
        <begin position="173"/>
        <end position="336"/>
    </location>
</feature>